<dbReference type="Gene3D" id="1.20.1280.70">
    <property type="entry name" value="Exonuclease ExoI, domain 3"/>
    <property type="match status" value="1"/>
</dbReference>
<keyword evidence="5 16" id="KW-0479">Metal-binding</keyword>
<dbReference type="PANTHER" id="PTHR11046">
    <property type="entry name" value="OLIGORIBONUCLEASE, MITOCHONDRIAL"/>
    <property type="match status" value="1"/>
</dbReference>
<evidence type="ECO:0000259" key="18">
    <source>
        <dbReference type="PROSITE" id="PS51785"/>
    </source>
</evidence>
<dbReference type="GO" id="GO:0046872">
    <property type="term" value="F:metal ion binding"/>
    <property type="evidence" value="ECO:0007669"/>
    <property type="project" value="UniProtKB-KW"/>
</dbReference>
<organism evidence="19 20">
    <name type="scientific">Candidatus Erwinia haradaeae</name>
    <dbReference type="NCBI Taxonomy" id="1922217"/>
    <lineage>
        <taxon>Bacteria</taxon>
        <taxon>Pseudomonadati</taxon>
        <taxon>Pseudomonadota</taxon>
        <taxon>Gammaproteobacteria</taxon>
        <taxon>Enterobacterales</taxon>
        <taxon>Erwiniaceae</taxon>
        <taxon>Erwinia</taxon>
    </lineage>
</organism>
<evidence type="ECO:0000259" key="17">
    <source>
        <dbReference type="PROSITE" id="PS51784"/>
    </source>
</evidence>
<evidence type="ECO:0000256" key="7">
    <source>
        <dbReference type="ARBA" id="ARBA00022801"/>
    </source>
</evidence>
<dbReference type="CDD" id="cd06138">
    <property type="entry name" value="ExoI_N"/>
    <property type="match status" value="1"/>
</dbReference>
<keyword evidence="6 14" id="KW-0227">DNA damage</keyword>
<dbReference type="PANTHER" id="PTHR11046:SF11">
    <property type="entry name" value="EXODEOXYRIBONUCLEASE I"/>
    <property type="match status" value="1"/>
</dbReference>
<evidence type="ECO:0000256" key="4">
    <source>
        <dbReference type="ARBA" id="ARBA00022722"/>
    </source>
</evidence>
<keyword evidence="8 14" id="KW-0269">Exonuclease</keyword>
<comment type="cofactor">
    <cofactor evidence="16">
        <name>Mg(2+)</name>
        <dbReference type="ChEBI" id="CHEBI:18420"/>
    </cofactor>
    <text evidence="16">Binds 2 Mg(2+) ions per monomer.</text>
</comment>
<evidence type="ECO:0000256" key="2">
    <source>
        <dbReference type="ARBA" id="ARBA00012108"/>
    </source>
</evidence>
<dbReference type="InterPro" id="IPR034747">
    <property type="entry name" value="EXOI_SH3"/>
</dbReference>
<dbReference type="InterPro" id="IPR013620">
    <property type="entry name" value="Exonuc_1_SH3"/>
</dbReference>
<dbReference type="EMBL" id="LR217703">
    <property type="protein sequence ID" value="VFP79490.1"/>
    <property type="molecule type" value="Genomic_DNA"/>
</dbReference>
<dbReference type="InterPro" id="IPR023607">
    <property type="entry name" value="Exodeoxyribonuclease_I"/>
</dbReference>
<comment type="function">
    <text evidence="12">Degrades single-stranded DNA (ssDNA) in a highly processive manner. Also functions as a DNA deoxyribophosphodiesterase that releases deoxyribose-phosphate moieties following the cleavage of DNA at an apurinic/apyrimidinic (AP) site by either an AP endonuclease or AP lyase.</text>
</comment>
<evidence type="ECO:0000256" key="15">
    <source>
        <dbReference type="PIRSR" id="PIRSR000977-1"/>
    </source>
</evidence>
<feature type="binding site" evidence="16">
    <location>
        <position position="11"/>
    </location>
    <ligand>
        <name>Mg(2+)</name>
        <dbReference type="ChEBI" id="CHEBI:18420"/>
        <label>2</label>
    </ligand>
</feature>
<evidence type="ECO:0000256" key="11">
    <source>
        <dbReference type="ARBA" id="ARBA00023204"/>
    </source>
</evidence>
<keyword evidence="11 14" id="KW-0234">DNA repair</keyword>
<proteinExistence type="predicted"/>
<dbReference type="InterPro" id="IPR058561">
    <property type="entry name" value="Exonuc_1_C"/>
</dbReference>
<evidence type="ECO:0000256" key="14">
    <source>
        <dbReference type="PIRNR" id="PIRNR000977"/>
    </source>
</evidence>
<evidence type="ECO:0000256" key="5">
    <source>
        <dbReference type="ARBA" id="ARBA00022723"/>
    </source>
</evidence>
<evidence type="ECO:0000256" key="8">
    <source>
        <dbReference type="ARBA" id="ARBA00022839"/>
    </source>
</evidence>
<sequence length="482" mass="56749">MKPTFLFYDYETFGTNLALDRPAQFAALRTDINFNPIGKPEIIYCCPPDDYLPQPEAVLITGITPQLTHSCGVNEAEFAKCIHKIFSVPNTCIIGYNNIRFDDEISRYLFYRNFYDPYSWGWENKNSRWDLLDVTRACCALRPDGIQWPKNNNGFPSFRLEHITKENHIFHDHAHDALSDVYATIALARLIKLKQPKLYNFFYTHRKKNQLKKLIKIPNMQILLYISGIFGNAKYNTTFITPLAWHPYNQNALIVYDLEKDVTPFLTLNSHKINSNLHTNDQSINRDAFHLPLKLIYINKCPIIAPANVLRVADAQRIKLDMPHYFSNFTKLKINPEILEKSILFYKKKQIFFYSENVDTQMYQSFFDNASRHIIHIIRHTAIEKLKTLNLTAYDHRIEKLLFRFRARNFAESLNASEKQDWLEYRRATFHPARIQAYIQKINMLYDMYQDNDAKKSLLKSLLNYTKEFISLLNTNHTHSHP</sequence>
<dbReference type="GO" id="GO:0006281">
    <property type="term" value="P:DNA repair"/>
    <property type="evidence" value="ECO:0007669"/>
    <property type="project" value="UniProtKB-KW"/>
</dbReference>
<protein>
    <recommendedName>
        <fullName evidence="3 14">Exodeoxyribonuclease I</fullName>
        <ecNumber evidence="2 14">3.1.11.1</ecNumber>
    </recommendedName>
</protein>
<dbReference type="Gene3D" id="3.30.420.10">
    <property type="entry name" value="Ribonuclease H-like superfamily/Ribonuclease H"/>
    <property type="match status" value="1"/>
</dbReference>
<dbReference type="PROSITE" id="PS51785">
    <property type="entry name" value="EXOI_C"/>
    <property type="match status" value="1"/>
</dbReference>
<evidence type="ECO:0000256" key="3">
    <source>
        <dbReference type="ARBA" id="ARBA00019900"/>
    </source>
</evidence>
<dbReference type="GO" id="GO:0008310">
    <property type="term" value="F:single-stranded DNA 3'-5' DNA exonuclease activity"/>
    <property type="evidence" value="ECO:0007669"/>
    <property type="project" value="UniProtKB-EC"/>
</dbReference>
<dbReference type="Gene3D" id="3.30.1520.20">
    <property type="entry name" value="Exonuclease ExoI, domain 2"/>
    <property type="match status" value="1"/>
</dbReference>
<reference evidence="19 20" key="1">
    <citation type="submission" date="2019-02" db="EMBL/GenBank/DDBJ databases">
        <authorList>
            <person name="Manzano-Marin A."/>
            <person name="Manzano-Marin A."/>
        </authorList>
    </citation>
    <scope>NUCLEOTIDE SEQUENCE [LARGE SCALE GENOMIC DNA]</scope>
    <source>
        <strain evidence="19 20">ErCicuneomaculata</strain>
    </source>
</reference>
<dbReference type="AlphaFoldDB" id="A0A451D1K8"/>
<dbReference type="InterPro" id="IPR038649">
    <property type="entry name" value="EXOI_SH3_sf"/>
</dbReference>
<keyword evidence="10" id="KW-0238">DNA-binding</keyword>
<dbReference type="InterPro" id="IPR022894">
    <property type="entry name" value="Oligoribonuclease"/>
</dbReference>
<accession>A0A451D1K8</accession>
<evidence type="ECO:0000313" key="19">
    <source>
        <dbReference type="EMBL" id="VFP79490.1"/>
    </source>
</evidence>
<dbReference type="GO" id="GO:0003677">
    <property type="term" value="F:DNA binding"/>
    <property type="evidence" value="ECO:0007669"/>
    <property type="project" value="UniProtKB-KW"/>
</dbReference>
<feature type="binding site" evidence="16">
    <location>
        <position position="9"/>
    </location>
    <ligand>
        <name>Mg(2+)</name>
        <dbReference type="ChEBI" id="CHEBI:18420"/>
        <label>1</label>
    </ligand>
</feature>
<comment type="catalytic activity">
    <reaction evidence="1 14">
        <text>Exonucleolytic cleavage in the 3'- to 5'-direction to yield nucleoside 5'-phosphates.</text>
        <dbReference type="EC" id="3.1.11.1"/>
    </reaction>
</comment>
<feature type="binding site" evidence="16">
    <location>
        <position position="180"/>
    </location>
    <ligand>
        <name>Mg(2+)</name>
        <dbReference type="ChEBI" id="CHEBI:18420"/>
        <label>2</label>
    </ligand>
</feature>
<dbReference type="PROSITE" id="PS51784">
    <property type="entry name" value="EXOI_SH3"/>
    <property type="match status" value="1"/>
</dbReference>
<evidence type="ECO:0000256" key="13">
    <source>
        <dbReference type="ARBA" id="ARBA00046792"/>
    </source>
</evidence>
<gene>
    <name evidence="19" type="primary">sbcB</name>
    <name evidence="19" type="ORF">ERCICUMA2628_039</name>
</gene>
<dbReference type="InterPro" id="IPR012337">
    <property type="entry name" value="RNaseH-like_sf"/>
</dbReference>
<feature type="binding site" evidence="15">
    <location>
        <position position="159"/>
    </location>
    <ligand>
        <name>substrate</name>
    </ligand>
</feature>
<evidence type="ECO:0000256" key="9">
    <source>
        <dbReference type="ARBA" id="ARBA00022842"/>
    </source>
</evidence>
<dbReference type="OrthoDB" id="9763470at2"/>
<dbReference type="NCBIfam" id="NF008746">
    <property type="entry name" value="PRK11779.1"/>
    <property type="match status" value="1"/>
</dbReference>
<dbReference type="EC" id="3.1.11.1" evidence="2 14"/>
<dbReference type="Pfam" id="PF08411">
    <property type="entry name" value="ExoI_SH3"/>
    <property type="match status" value="1"/>
</dbReference>
<dbReference type="Pfam" id="PF00929">
    <property type="entry name" value="RNase_T"/>
    <property type="match status" value="1"/>
</dbReference>
<dbReference type="Proteomes" id="UP000294412">
    <property type="component" value="Chromosome"/>
</dbReference>
<dbReference type="Gene3D" id="1.10.287.1240">
    <property type="match status" value="1"/>
</dbReference>
<evidence type="ECO:0000256" key="12">
    <source>
        <dbReference type="ARBA" id="ARBA00046035"/>
    </source>
</evidence>
<dbReference type="GO" id="GO:0000175">
    <property type="term" value="F:3'-5'-RNA exonuclease activity"/>
    <property type="evidence" value="ECO:0007669"/>
    <property type="project" value="InterPro"/>
</dbReference>
<dbReference type="PIRSF" id="PIRSF000977">
    <property type="entry name" value="Exodeoxyribonuclease_I"/>
    <property type="match status" value="1"/>
</dbReference>
<feature type="binding site" evidence="15">
    <location>
        <position position="11"/>
    </location>
    <ligand>
        <name>substrate</name>
    </ligand>
</feature>
<feature type="domain" description="ExoI SH3-like" evidence="17">
    <location>
        <begin position="196"/>
        <end position="350"/>
    </location>
</feature>
<name>A0A451D1K8_9GAMM</name>
<evidence type="ECO:0000256" key="10">
    <source>
        <dbReference type="ARBA" id="ARBA00023125"/>
    </source>
</evidence>
<comment type="subunit">
    <text evidence="13">Monomer. Interacts with ssb (via C-terminus); this interaction stimulates the exonuclease activity by recruiting the enzyme to its substrate.</text>
</comment>
<evidence type="ECO:0000313" key="20">
    <source>
        <dbReference type="Proteomes" id="UP000294412"/>
    </source>
</evidence>
<dbReference type="InterPro" id="IPR013520">
    <property type="entry name" value="Ribonucl_H"/>
</dbReference>
<dbReference type="InterPro" id="IPR036397">
    <property type="entry name" value="RNaseH_sf"/>
</dbReference>
<feature type="domain" description="ExoI C-terminal" evidence="18">
    <location>
        <begin position="354"/>
        <end position="470"/>
    </location>
</feature>
<dbReference type="Pfam" id="PF26016">
    <property type="entry name" value="ExoI_C"/>
    <property type="match status" value="1"/>
</dbReference>
<keyword evidence="4 14" id="KW-0540">Nuclease</keyword>
<keyword evidence="9 16" id="KW-0460">Magnesium</keyword>
<dbReference type="SUPFAM" id="SSF53098">
    <property type="entry name" value="Ribonuclease H-like"/>
    <property type="match status" value="1"/>
</dbReference>
<evidence type="ECO:0000256" key="16">
    <source>
        <dbReference type="PIRSR" id="PIRSR000977-2"/>
    </source>
</evidence>
<keyword evidence="7 14" id="KW-0378">Hydrolase</keyword>
<evidence type="ECO:0000256" key="1">
    <source>
        <dbReference type="ARBA" id="ARBA00000563"/>
    </source>
</evidence>
<dbReference type="FunFam" id="3.30.420.10:FF:000033">
    <property type="entry name" value="Exodeoxyribonuclease I"/>
    <property type="match status" value="1"/>
</dbReference>
<evidence type="ECO:0000256" key="6">
    <source>
        <dbReference type="ARBA" id="ARBA00022763"/>
    </source>
</evidence>
<dbReference type="RefSeq" id="WP_157993294.1">
    <property type="nucleotide sequence ID" value="NZ_LR217703.1"/>
</dbReference>